<dbReference type="EMBL" id="JANBPG010000188">
    <property type="protein sequence ID" value="KAJ1899021.1"/>
    <property type="molecule type" value="Genomic_DNA"/>
</dbReference>
<gene>
    <name evidence="1" type="ORF">LPJ66_002388</name>
</gene>
<comment type="caution">
    <text evidence="1">The sequence shown here is derived from an EMBL/GenBank/DDBJ whole genome shotgun (WGS) entry which is preliminary data.</text>
</comment>
<organism evidence="1 2">
    <name type="scientific">Kickxella alabastrina</name>
    <dbReference type="NCBI Taxonomy" id="61397"/>
    <lineage>
        <taxon>Eukaryota</taxon>
        <taxon>Fungi</taxon>
        <taxon>Fungi incertae sedis</taxon>
        <taxon>Zoopagomycota</taxon>
        <taxon>Kickxellomycotina</taxon>
        <taxon>Kickxellomycetes</taxon>
        <taxon>Kickxellales</taxon>
        <taxon>Kickxellaceae</taxon>
        <taxon>Kickxella</taxon>
    </lineage>
</organism>
<accession>A0ACC1IQU8</accession>
<reference evidence="1" key="1">
    <citation type="submission" date="2022-07" db="EMBL/GenBank/DDBJ databases">
        <title>Phylogenomic reconstructions and comparative analyses of Kickxellomycotina fungi.</title>
        <authorList>
            <person name="Reynolds N.K."/>
            <person name="Stajich J.E."/>
            <person name="Barry K."/>
            <person name="Grigoriev I.V."/>
            <person name="Crous P."/>
            <person name="Smith M.E."/>
        </authorList>
    </citation>
    <scope>NUCLEOTIDE SEQUENCE</scope>
    <source>
        <strain evidence="1">Benny 63K</strain>
    </source>
</reference>
<dbReference type="Proteomes" id="UP001150581">
    <property type="component" value="Unassembled WGS sequence"/>
</dbReference>
<sequence>MGSFFSMLRGSSGGHSTGAARNSRDAEPTARFSKQFTDFILNLGDLRNIEYIQENFPEGYNMLLTGHGLIQDIRDYQGGGEEIRVAISQPTEENEEAAWRKICPSAALLLKCFEYAQDIDRIIPTILEELCSQVSDQDLGKSDRNRGLARLLADLMQNAFTFDALKASIPAIQNDLSYYRRTHARMAKSQDENIARNVIPQDVSNQMSLFYAYHNPMVKAVVDSASQFAKSSRTEALVLNSLSTLAAGSFNTLKQSKADSPESEQLCVFVLVTCCVLYDWISPEGISNPQSTIDIKAVVDTVSGRKLVDTTTADSMLRSNCRTYR</sequence>
<keyword evidence="2" id="KW-1185">Reference proteome</keyword>
<protein>
    <submittedName>
        <fullName evidence="1">Uncharacterized protein</fullName>
    </submittedName>
</protein>
<evidence type="ECO:0000313" key="2">
    <source>
        <dbReference type="Proteomes" id="UP001150581"/>
    </source>
</evidence>
<proteinExistence type="predicted"/>
<evidence type="ECO:0000313" key="1">
    <source>
        <dbReference type="EMBL" id="KAJ1899021.1"/>
    </source>
</evidence>
<name>A0ACC1IQU8_9FUNG</name>